<organism evidence="2 3">
    <name type="scientific">Alteraurantiacibacter lauratis</name>
    <dbReference type="NCBI Taxonomy" id="2054627"/>
    <lineage>
        <taxon>Bacteria</taxon>
        <taxon>Pseudomonadati</taxon>
        <taxon>Pseudomonadota</taxon>
        <taxon>Alphaproteobacteria</taxon>
        <taxon>Sphingomonadales</taxon>
        <taxon>Erythrobacteraceae</taxon>
        <taxon>Alteraurantiacibacter</taxon>
    </lineage>
</organism>
<feature type="domain" description="SnoaL-like" evidence="1">
    <location>
        <begin position="147"/>
        <end position="256"/>
    </location>
</feature>
<dbReference type="InterPro" id="IPR032710">
    <property type="entry name" value="NTF2-like_dom_sf"/>
</dbReference>
<proteinExistence type="predicted"/>
<evidence type="ECO:0000313" key="3">
    <source>
        <dbReference type="Proteomes" id="UP001595378"/>
    </source>
</evidence>
<sequence>MTFDYLAYLDCFLTGDDDALVERFFAEDCAMHSASGVRHGKQGMKDFLAWAHDGVRECPRLQRYVREADVVFADIDMDFHCHAPRPDFPFGPLMPGDTITVKFLARYDLNGEGKVTRLTTMAWPPEQGVTKAPRLGGHPGQIAAYHAYAAAFSNGDAERFRRFYTDDVVLELSSVGRIEGAQGIVDFYSTMFRSVRETLTIHALDASDERLVVDCTSRFTAITDAPDFVVGALSQGEWIDVRVHVTYTLRDGLIRHIGVERAGEPVFSRDL</sequence>
<dbReference type="SUPFAM" id="SSF54427">
    <property type="entry name" value="NTF2-like"/>
    <property type="match status" value="2"/>
</dbReference>
<feature type="domain" description="SnoaL-like" evidence="1">
    <location>
        <begin position="7"/>
        <end position="117"/>
    </location>
</feature>
<dbReference type="Proteomes" id="UP001595378">
    <property type="component" value="Unassembled WGS sequence"/>
</dbReference>
<evidence type="ECO:0000259" key="1">
    <source>
        <dbReference type="Pfam" id="PF12680"/>
    </source>
</evidence>
<dbReference type="EMBL" id="JBHRSU010000037">
    <property type="protein sequence ID" value="MFC3102132.1"/>
    <property type="molecule type" value="Genomic_DNA"/>
</dbReference>
<dbReference type="RefSeq" id="WP_336918253.1">
    <property type="nucleotide sequence ID" value="NZ_JBANRN010000004.1"/>
</dbReference>
<dbReference type="Gene3D" id="3.10.450.50">
    <property type="match status" value="2"/>
</dbReference>
<dbReference type="Pfam" id="PF12680">
    <property type="entry name" value="SnoaL_2"/>
    <property type="match status" value="2"/>
</dbReference>
<dbReference type="InterPro" id="IPR037401">
    <property type="entry name" value="SnoaL-like"/>
</dbReference>
<protein>
    <submittedName>
        <fullName evidence="2">Nuclear transport factor 2 family protein</fullName>
    </submittedName>
</protein>
<gene>
    <name evidence="2" type="ORF">ACFODK_14675</name>
</gene>
<comment type="caution">
    <text evidence="2">The sequence shown here is derived from an EMBL/GenBank/DDBJ whole genome shotgun (WGS) entry which is preliminary data.</text>
</comment>
<evidence type="ECO:0000313" key="2">
    <source>
        <dbReference type="EMBL" id="MFC3102132.1"/>
    </source>
</evidence>
<name>A0ABV7EKD0_9SPHN</name>
<keyword evidence="3" id="KW-1185">Reference proteome</keyword>
<accession>A0ABV7EKD0</accession>
<reference evidence="3" key="1">
    <citation type="journal article" date="2019" name="Int. J. Syst. Evol. Microbiol.">
        <title>The Global Catalogue of Microorganisms (GCM) 10K type strain sequencing project: providing services to taxonomists for standard genome sequencing and annotation.</title>
        <authorList>
            <consortium name="The Broad Institute Genomics Platform"/>
            <consortium name="The Broad Institute Genome Sequencing Center for Infectious Disease"/>
            <person name="Wu L."/>
            <person name="Ma J."/>
        </authorList>
    </citation>
    <scope>NUCLEOTIDE SEQUENCE [LARGE SCALE GENOMIC DNA]</scope>
    <source>
        <strain evidence="3">KCTC 52606</strain>
    </source>
</reference>